<keyword evidence="1" id="KW-1133">Transmembrane helix</keyword>
<dbReference type="EMBL" id="CADCVN010000137">
    <property type="protein sequence ID" value="CAA9470362.1"/>
    <property type="molecule type" value="Genomic_DNA"/>
</dbReference>
<reference evidence="2" key="1">
    <citation type="submission" date="2020-02" db="EMBL/GenBank/DDBJ databases">
        <authorList>
            <person name="Meier V. D."/>
        </authorList>
    </citation>
    <scope>NUCLEOTIDE SEQUENCE</scope>
    <source>
        <strain evidence="2">AVDCRST_MAG96</strain>
    </source>
</reference>
<proteinExistence type="predicted"/>
<sequence>MENNQQVYHQLIYLLFLPFFLLFHCSNFNIKREKLFTCPNNFYVLNRRTFEAESYLKLTRESRTKLIEPQPNLW</sequence>
<name>A0A6J4RCQ7_9BACT</name>
<keyword evidence="1" id="KW-0472">Membrane</keyword>
<keyword evidence="1" id="KW-0812">Transmembrane</keyword>
<organism evidence="2">
    <name type="scientific">uncultured Segetibacter sp</name>
    <dbReference type="NCBI Taxonomy" id="481133"/>
    <lineage>
        <taxon>Bacteria</taxon>
        <taxon>Pseudomonadati</taxon>
        <taxon>Bacteroidota</taxon>
        <taxon>Chitinophagia</taxon>
        <taxon>Chitinophagales</taxon>
        <taxon>Chitinophagaceae</taxon>
        <taxon>Segetibacter</taxon>
        <taxon>environmental samples</taxon>
    </lineage>
</organism>
<dbReference type="AlphaFoldDB" id="A0A6J4RCQ7"/>
<protein>
    <submittedName>
        <fullName evidence="2">Uncharacterized protein</fullName>
    </submittedName>
</protein>
<feature type="transmembrane region" description="Helical" evidence="1">
    <location>
        <begin position="6"/>
        <end position="25"/>
    </location>
</feature>
<accession>A0A6J4RCQ7</accession>
<gene>
    <name evidence="2" type="ORF">AVDCRST_MAG96-365</name>
</gene>
<evidence type="ECO:0000256" key="1">
    <source>
        <dbReference type="SAM" id="Phobius"/>
    </source>
</evidence>
<evidence type="ECO:0000313" key="2">
    <source>
        <dbReference type="EMBL" id="CAA9470362.1"/>
    </source>
</evidence>